<dbReference type="EMBL" id="JAUSVK010000001">
    <property type="protein sequence ID" value="MDQ0393314.1"/>
    <property type="molecule type" value="Genomic_DNA"/>
</dbReference>
<reference evidence="1 2" key="1">
    <citation type="submission" date="2023-07" db="EMBL/GenBank/DDBJ databases">
        <title>Genomic Encyclopedia of Type Strains, Phase IV (KMG-IV): sequencing the most valuable type-strain genomes for metagenomic binning, comparative biology and taxonomic classification.</title>
        <authorList>
            <person name="Goeker M."/>
        </authorList>
    </citation>
    <scope>NUCLEOTIDE SEQUENCE [LARGE SCALE GENOMIC DNA]</scope>
    <source>
        <strain evidence="1 2">DSM 5896</strain>
    </source>
</reference>
<dbReference type="RefSeq" id="WP_307428472.1">
    <property type="nucleotide sequence ID" value="NZ_JAUSVK010000001.1"/>
</dbReference>
<protein>
    <submittedName>
        <fullName evidence="1">Uncharacterized protein (DUF1810 family)</fullName>
    </submittedName>
</protein>
<proteinExistence type="predicted"/>
<evidence type="ECO:0000313" key="1">
    <source>
        <dbReference type="EMBL" id="MDQ0393314.1"/>
    </source>
</evidence>
<gene>
    <name evidence="1" type="ORF">J3R73_003106</name>
</gene>
<keyword evidence="2" id="KW-1185">Reference proteome</keyword>
<dbReference type="Pfam" id="PF08837">
    <property type="entry name" value="DUF1810"/>
    <property type="match status" value="1"/>
</dbReference>
<sequence length="149" mass="16193">MTDSDPFDLERFVTAQASVFDTAIEELKGGRKRSHWMWFVFPQLRGLGRSPTATFYGIASLDEARAYLGHALLGPRLHLATDTTLRIAGRSLNAIFGSPDDIKFHSSMTLFAVATGDDRAPFSTALDRWCGGRMDGATLALLGMPGRGG</sequence>
<dbReference type="InterPro" id="IPR036287">
    <property type="entry name" value="Rv1873-like_sf"/>
</dbReference>
<dbReference type="PIRSF" id="PIRSF008546">
    <property type="entry name" value="UCP008546"/>
    <property type="match status" value="1"/>
</dbReference>
<accession>A0ABU0FGR3</accession>
<dbReference type="InterPro" id="IPR014937">
    <property type="entry name" value="DUF1810"/>
</dbReference>
<comment type="caution">
    <text evidence="1">The sequence shown here is derived from an EMBL/GenBank/DDBJ whole genome shotgun (WGS) entry which is preliminary data.</text>
</comment>
<dbReference type="Gene3D" id="1.25.40.380">
    <property type="entry name" value="Protein of unknown function DUF1810"/>
    <property type="match status" value="1"/>
</dbReference>
<dbReference type="SUPFAM" id="SSF140736">
    <property type="entry name" value="Rv1873-like"/>
    <property type="match status" value="1"/>
</dbReference>
<organism evidence="1 2">
    <name type="scientific">Labrys monachus</name>
    <dbReference type="NCBI Taxonomy" id="217067"/>
    <lineage>
        <taxon>Bacteria</taxon>
        <taxon>Pseudomonadati</taxon>
        <taxon>Pseudomonadota</taxon>
        <taxon>Alphaproteobacteria</taxon>
        <taxon>Hyphomicrobiales</taxon>
        <taxon>Xanthobacteraceae</taxon>
        <taxon>Labrys</taxon>
    </lineage>
</organism>
<name>A0ABU0FGR3_9HYPH</name>
<dbReference type="Proteomes" id="UP001237448">
    <property type="component" value="Unassembled WGS sequence"/>
</dbReference>
<evidence type="ECO:0000313" key="2">
    <source>
        <dbReference type="Proteomes" id="UP001237448"/>
    </source>
</evidence>